<dbReference type="InterPro" id="IPR036179">
    <property type="entry name" value="Ig-like_dom_sf"/>
</dbReference>
<keyword evidence="4 11" id="KW-0732">Signal</keyword>
<accession>A0AAQ5ZAL1</accession>
<dbReference type="InterPro" id="IPR013106">
    <property type="entry name" value="Ig_V-set"/>
</dbReference>
<keyword evidence="3 10" id="KW-0812">Transmembrane</keyword>
<dbReference type="Ensembl" id="ENSAOCT00000041646.1">
    <property type="protein sequence ID" value="ENSAOCP00000063138.1"/>
    <property type="gene ID" value="ENSAOCG00000002650.2"/>
</dbReference>
<dbReference type="Pfam" id="PF07686">
    <property type="entry name" value="V-set"/>
    <property type="match status" value="1"/>
</dbReference>
<evidence type="ECO:0000256" key="7">
    <source>
        <dbReference type="ARBA" id="ARBA00023136"/>
    </source>
</evidence>
<dbReference type="GO" id="GO:0005886">
    <property type="term" value="C:plasma membrane"/>
    <property type="evidence" value="ECO:0007669"/>
    <property type="project" value="TreeGrafter"/>
</dbReference>
<dbReference type="Gene3D" id="2.60.40.10">
    <property type="entry name" value="Immunoglobulins"/>
    <property type="match status" value="3"/>
</dbReference>
<dbReference type="InterPro" id="IPR013783">
    <property type="entry name" value="Ig-like_fold"/>
</dbReference>
<sequence length="403" mass="44137">MAITGSGSLAISFSVFVISAAFLPKGAAETVTVEGQNLAADNVSVIEGETATISCRVKNNDDSVIQLLNPNRQTIYFKDVRPLKDSRFQLVNFSDNELRVSLSNVSLSDEGRYVCQLYTDPPQEAYADITVLVPPGSPIIESREDVVSEGNETELTCTAMGSKPAASIRWMKGEEELTGETTVEEIDERLFAVTSRVRFSVTKEDDGVSVDCIIDHPAVKDLLAQRHLEVLYKPEVKIVVTYPEGLTREGDNLDLSCIAEGKPHPHQINWMRVEEDVPPHAVVTGSDLYIENLNKSYNGTYRCVASNAVGEAYDDYILYVYDSRAGEGAPQKIDHAVIGGVVAVVMFAILCALIVLGRYFARHKGTYFTHEAKGADDAADADTAIINAEGGHNNTDEKKEYYI</sequence>
<dbReference type="PROSITE" id="PS50835">
    <property type="entry name" value="IG_LIKE"/>
    <property type="match status" value="3"/>
</dbReference>
<feature type="transmembrane region" description="Helical" evidence="10">
    <location>
        <begin position="336"/>
        <end position="356"/>
    </location>
</feature>
<dbReference type="GeneID" id="111573000"/>
<evidence type="ECO:0000256" key="8">
    <source>
        <dbReference type="ARBA" id="ARBA00023157"/>
    </source>
</evidence>
<dbReference type="AlphaFoldDB" id="A0AAQ5ZAL1"/>
<dbReference type="FunFam" id="2.60.40.10:FF:000184">
    <property type="entry name" value="cell adhesion molecule 1 isoform X2"/>
    <property type="match status" value="1"/>
</dbReference>
<dbReference type="GO" id="GO:0007156">
    <property type="term" value="P:homophilic cell adhesion via plasma membrane adhesion molecules"/>
    <property type="evidence" value="ECO:0007669"/>
    <property type="project" value="TreeGrafter"/>
</dbReference>
<dbReference type="GO" id="GO:0051606">
    <property type="term" value="P:detection of stimulus"/>
    <property type="evidence" value="ECO:0007669"/>
    <property type="project" value="TreeGrafter"/>
</dbReference>
<feature type="signal peptide" evidence="11">
    <location>
        <begin position="1"/>
        <end position="28"/>
    </location>
</feature>
<protein>
    <recommendedName>
        <fullName evidence="12">Ig-like domain-containing protein</fullName>
    </recommendedName>
</protein>
<feature type="domain" description="Ig-like" evidence="12">
    <location>
        <begin position="24"/>
        <end position="130"/>
    </location>
</feature>
<reference evidence="13 14" key="1">
    <citation type="submission" date="2022-01" db="EMBL/GenBank/DDBJ databases">
        <title>A chromosome-scale genome assembly of the false clownfish, Amphiprion ocellaris.</title>
        <authorList>
            <person name="Ryu T."/>
        </authorList>
    </citation>
    <scope>NUCLEOTIDE SEQUENCE [LARGE SCALE GENOMIC DNA]</scope>
</reference>
<feature type="chain" id="PRO_5043344399" description="Ig-like domain-containing protein" evidence="11">
    <location>
        <begin position="29"/>
        <end position="403"/>
    </location>
</feature>
<dbReference type="InterPro" id="IPR003598">
    <property type="entry name" value="Ig_sub2"/>
</dbReference>
<dbReference type="InterPro" id="IPR003599">
    <property type="entry name" value="Ig_sub"/>
</dbReference>
<dbReference type="GO" id="GO:0045202">
    <property type="term" value="C:synapse"/>
    <property type="evidence" value="ECO:0007669"/>
    <property type="project" value="TreeGrafter"/>
</dbReference>
<dbReference type="RefSeq" id="XP_023132681.1">
    <property type="nucleotide sequence ID" value="XM_023276913.3"/>
</dbReference>
<comment type="subcellular location">
    <subcellularLocation>
        <location evidence="1">Membrane</location>
        <topology evidence="1">Single-pass type I membrane protein</topology>
    </subcellularLocation>
</comment>
<keyword evidence="8" id="KW-1015">Disulfide bond</keyword>
<evidence type="ECO:0000256" key="9">
    <source>
        <dbReference type="ARBA" id="ARBA00023319"/>
    </source>
</evidence>
<evidence type="ECO:0000259" key="12">
    <source>
        <dbReference type="PROSITE" id="PS50835"/>
    </source>
</evidence>
<dbReference type="GO" id="GO:0043005">
    <property type="term" value="C:neuron projection"/>
    <property type="evidence" value="ECO:0007669"/>
    <property type="project" value="TreeGrafter"/>
</dbReference>
<feature type="domain" description="Ig-like" evidence="12">
    <location>
        <begin position="234"/>
        <end position="307"/>
    </location>
</feature>
<evidence type="ECO:0000256" key="10">
    <source>
        <dbReference type="SAM" id="Phobius"/>
    </source>
</evidence>
<dbReference type="SMART" id="SM00294">
    <property type="entry name" value="4.1m"/>
    <property type="match status" value="1"/>
</dbReference>
<keyword evidence="5" id="KW-0677">Repeat</keyword>
<dbReference type="GO" id="GO:0042271">
    <property type="term" value="P:susceptibility to natural killer cell mediated cytotoxicity"/>
    <property type="evidence" value="ECO:0007669"/>
    <property type="project" value="TreeGrafter"/>
</dbReference>
<dbReference type="SMART" id="SM00408">
    <property type="entry name" value="IGc2"/>
    <property type="match status" value="3"/>
</dbReference>
<evidence type="ECO:0000256" key="5">
    <source>
        <dbReference type="ARBA" id="ARBA00022737"/>
    </source>
</evidence>
<evidence type="ECO:0000256" key="1">
    <source>
        <dbReference type="ARBA" id="ARBA00004479"/>
    </source>
</evidence>
<dbReference type="GO" id="GO:0008037">
    <property type="term" value="P:cell recognition"/>
    <property type="evidence" value="ECO:0007669"/>
    <property type="project" value="TreeGrafter"/>
</dbReference>
<dbReference type="SUPFAM" id="SSF48726">
    <property type="entry name" value="Immunoglobulin"/>
    <property type="match status" value="3"/>
</dbReference>
<dbReference type="Proteomes" id="UP001501940">
    <property type="component" value="Chromosome 7"/>
</dbReference>
<evidence type="ECO:0000256" key="6">
    <source>
        <dbReference type="ARBA" id="ARBA00022989"/>
    </source>
</evidence>
<feature type="domain" description="Ig-like" evidence="12">
    <location>
        <begin position="134"/>
        <end position="229"/>
    </location>
</feature>
<dbReference type="PANTHER" id="PTHR45889">
    <property type="entry name" value="IG-LIKE DOMAIN-CONTAINING PROTEIN"/>
    <property type="match status" value="1"/>
</dbReference>
<reference evidence="13" key="3">
    <citation type="submission" date="2025-09" db="UniProtKB">
        <authorList>
            <consortium name="Ensembl"/>
        </authorList>
    </citation>
    <scope>IDENTIFICATION</scope>
</reference>
<dbReference type="PANTHER" id="PTHR45889:SF2">
    <property type="entry name" value="CELL ADHESION MOLECULE 1"/>
    <property type="match status" value="1"/>
</dbReference>
<dbReference type="GO" id="GO:0005102">
    <property type="term" value="F:signaling receptor binding"/>
    <property type="evidence" value="ECO:0007669"/>
    <property type="project" value="TreeGrafter"/>
</dbReference>
<reference evidence="13" key="2">
    <citation type="submission" date="2025-08" db="UniProtKB">
        <authorList>
            <consortium name="Ensembl"/>
        </authorList>
    </citation>
    <scope>IDENTIFICATION</scope>
</reference>
<dbReference type="SMART" id="SM00409">
    <property type="entry name" value="IG"/>
    <property type="match status" value="3"/>
</dbReference>
<evidence type="ECO:0000256" key="4">
    <source>
        <dbReference type="ARBA" id="ARBA00022729"/>
    </source>
</evidence>
<dbReference type="InterPro" id="IPR003585">
    <property type="entry name" value="Neurexin-like"/>
</dbReference>
<dbReference type="CTD" id="562183"/>
<evidence type="ECO:0000256" key="3">
    <source>
        <dbReference type="ARBA" id="ARBA00022692"/>
    </source>
</evidence>
<comment type="similarity">
    <text evidence="2">Belongs to the nectin family.</text>
</comment>
<dbReference type="InterPro" id="IPR007110">
    <property type="entry name" value="Ig-like_dom"/>
</dbReference>
<keyword evidence="6 10" id="KW-1133">Transmembrane helix</keyword>
<evidence type="ECO:0000256" key="2">
    <source>
        <dbReference type="ARBA" id="ARBA00007810"/>
    </source>
</evidence>
<dbReference type="CDD" id="cd05881">
    <property type="entry name" value="IgV_1_Necl-2"/>
    <property type="match status" value="1"/>
</dbReference>
<keyword evidence="14" id="KW-1185">Reference proteome</keyword>
<name>A0AAQ5ZAL1_AMPOC</name>
<keyword evidence="7 10" id="KW-0472">Membrane</keyword>
<dbReference type="Pfam" id="PF13927">
    <property type="entry name" value="Ig_3"/>
    <property type="match status" value="1"/>
</dbReference>
<dbReference type="Pfam" id="PF08205">
    <property type="entry name" value="C2-set_2"/>
    <property type="match status" value="1"/>
</dbReference>
<evidence type="ECO:0000256" key="11">
    <source>
        <dbReference type="SAM" id="SignalP"/>
    </source>
</evidence>
<dbReference type="FunFam" id="2.60.40.10:FF:000013">
    <property type="entry name" value="cell adhesion molecule 1 isoform X1"/>
    <property type="match status" value="1"/>
</dbReference>
<organism evidence="13 14">
    <name type="scientific">Amphiprion ocellaris</name>
    <name type="common">Clown anemonefish</name>
    <dbReference type="NCBI Taxonomy" id="80972"/>
    <lineage>
        <taxon>Eukaryota</taxon>
        <taxon>Metazoa</taxon>
        <taxon>Chordata</taxon>
        <taxon>Craniata</taxon>
        <taxon>Vertebrata</taxon>
        <taxon>Euteleostomi</taxon>
        <taxon>Actinopterygii</taxon>
        <taxon>Neopterygii</taxon>
        <taxon>Teleostei</taxon>
        <taxon>Neoteleostei</taxon>
        <taxon>Acanthomorphata</taxon>
        <taxon>Ovalentaria</taxon>
        <taxon>Pomacentridae</taxon>
        <taxon>Amphiprion</taxon>
    </lineage>
</organism>
<keyword evidence="9" id="KW-0393">Immunoglobulin domain</keyword>
<evidence type="ECO:0000313" key="13">
    <source>
        <dbReference type="Ensembl" id="ENSAOCP00000063138.1"/>
    </source>
</evidence>
<proteinExistence type="inferred from homology"/>
<evidence type="ECO:0000313" key="14">
    <source>
        <dbReference type="Proteomes" id="UP001501940"/>
    </source>
</evidence>
<dbReference type="InterPro" id="IPR013162">
    <property type="entry name" value="CD80_C2-set"/>
</dbReference>
<dbReference type="GeneTree" id="ENSGT00940000156093"/>